<feature type="domain" description="HTH cro/C1-type" evidence="1">
    <location>
        <begin position="80"/>
        <end position="111"/>
    </location>
</feature>
<proteinExistence type="predicted"/>
<dbReference type="NCBIfam" id="TIGR03830">
    <property type="entry name" value="CxxCG_CxxCG_HTH"/>
    <property type="match status" value="1"/>
</dbReference>
<dbReference type="InterPro" id="IPR022452">
    <property type="entry name" value="MqsA"/>
</dbReference>
<accession>A0AAE9VMV0</accession>
<dbReference type="PROSITE" id="PS50943">
    <property type="entry name" value="HTH_CROC1"/>
    <property type="match status" value="1"/>
</dbReference>
<dbReference type="KEGG" id="dce:O6P33_11950"/>
<dbReference type="Gene3D" id="1.10.260.40">
    <property type="entry name" value="lambda repressor-like DNA-binding domains"/>
    <property type="match status" value="1"/>
</dbReference>
<dbReference type="Gene3D" id="3.10.20.860">
    <property type="match status" value="1"/>
</dbReference>
<dbReference type="InterPro" id="IPR010982">
    <property type="entry name" value="Lambda_DNA-bd_dom_sf"/>
</dbReference>
<evidence type="ECO:0000313" key="3">
    <source>
        <dbReference type="Proteomes" id="UP001212189"/>
    </source>
</evidence>
<dbReference type="CDD" id="cd00093">
    <property type="entry name" value="HTH_XRE"/>
    <property type="match status" value="1"/>
</dbReference>
<gene>
    <name evidence="2" type="ORF">O6P33_11950</name>
</gene>
<evidence type="ECO:0000259" key="1">
    <source>
        <dbReference type="PROSITE" id="PS50943"/>
    </source>
</evidence>
<dbReference type="AlphaFoldDB" id="A0AAE9VMV0"/>
<dbReference type="InterPro" id="IPR001387">
    <property type="entry name" value="Cro/C1-type_HTH"/>
</dbReference>
<keyword evidence="3" id="KW-1185">Reference proteome</keyword>
<evidence type="ECO:0000313" key="2">
    <source>
        <dbReference type="EMBL" id="WBE25056.1"/>
    </source>
</evidence>
<protein>
    <submittedName>
        <fullName evidence="2">Type II toxin-antitoxin system MqsA family antitoxin</fullName>
    </submittedName>
</protein>
<organism evidence="2 3">
    <name type="scientific">Denitrificimonas caeni</name>
    <dbReference type="NCBI Taxonomy" id="521720"/>
    <lineage>
        <taxon>Bacteria</taxon>
        <taxon>Pseudomonadati</taxon>
        <taxon>Pseudomonadota</taxon>
        <taxon>Gammaproteobacteria</taxon>
        <taxon>Pseudomonadales</taxon>
        <taxon>Pseudomonadaceae</taxon>
        <taxon>Denitrificimonas</taxon>
    </lineage>
</organism>
<dbReference type="Proteomes" id="UP001212189">
    <property type="component" value="Chromosome"/>
</dbReference>
<dbReference type="SMART" id="SM00530">
    <property type="entry name" value="HTH_XRE"/>
    <property type="match status" value="1"/>
</dbReference>
<dbReference type="GO" id="GO:0003677">
    <property type="term" value="F:DNA binding"/>
    <property type="evidence" value="ECO:0007669"/>
    <property type="project" value="InterPro"/>
</dbReference>
<sequence length="202" mass="21995">MTTDKKVSPICPLCEQGVLTEQETSELTVYKGVERMLPLHFACCSECGTEQAEAKHIRANKRAMQAFKKEVDGLLTGVQMRELRESLGLTQGQAAEVFGGGPVAFSKYESDDVAQSEGMDKLLRVAQAVPAAFAWLKQHAGFAADQAALSKESMVLPLAAVGVKRCAQPQKFADFQLQTPMREQLVIGTAYFTGAAQSQWVH</sequence>
<dbReference type="SUPFAM" id="SSF47413">
    <property type="entry name" value="lambda repressor-like DNA-binding domains"/>
    <property type="match status" value="1"/>
</dbReference>
<dbReference type="Pfam" id="PF15731">
    <property type="entry name" value="MqsA_antitoxin"/>
    <property type="match status" value="1"/>
</dbReference>
<dbReference type="RefSeq" id="WP_269818001.1">
    <property type="nucleotide sequence ID" value="NZ_CP114976.1"/>
</dbReference>
<dbReference type="InterPro" id="IPR032758">
    <property type="entry name" value="MqsA/HigA-2"/>
</dbReference>
<dbReference type="EMBL" id="CP114976">
    <property type="protein sequence ID" value="WBE25056.1"/>
    <property type="molecule type" value="Genomic_DNA"/>
</dbReference>
<reference evidence="2 3" key="1">
    <citation type="submission" date="2022-12" db="EMBL/GenBank/DDBJ databases">
        <title>Coexistence and Characterization of a Novel Tigecycline Resistance gene tet(X) variant and blaNDM-1 in a Pseudomonas caeni Isolate of Chicken Origin.</title>
        <authorList>
            <person name="Lu X."/>
            <person name="Zhang L."/>
            <person name="Li R."/>
            <person name="Wang Z."/>
        </authorList>
    </citation>
    <scope>NUCLEOTIDE SEQUENCE [LARGE SCALE GENOMIC DNA]</scope>
    <source>
        <strain evidence="2 3">CE14</strain>
    </source>
</reference>
<name>A0AAE9VMV0_9GAMM</name>